<accession>D2RH59</accession>
<dbReference type="GO" id="GO:0009307">
    <property type="term" value="P:DNA restriction-modification system"/>
    <property type="evidence" value="ECO:0007669"/>
    <property type="project" value="UniProtKB-KW"/>
</dbReference>
<dbReference type="AlphaFoldDB" id="D2RH59"/>
<keyword evidence="1" id="KW-0489">Methyltransferase</keyword>
<dbReference type="Gene3D" id="3.40.50.150">
    <property type="entry name" value="Vaccinia Virus protein VP39"/>
    <property type="match status" value="1"/>
</dbReference>
<dbReference type="HOGENOM" id="CLU_307727_0_0_2"/>
<protein>
    <recommendedName>
        <fullName evidence="4">DNA methylase adenine-specific domain-containing protein</fullName>
    </recommendedName>
</protein>
<dbReference type="PANTHER" id="PTHR33841">
    <property type="entry name" value="DNA METHYLTRANSFERASE YEEA-RELATED"/>
    <property type="match status" value="1"/>
</dbReference>
<dbReference type="RefSeq" id="WP_012939970.1">
    <property type="nucleotide sequence ID" value="NC_013741.1"/>
</dbReference>
<dbReference type="PANTHER" id="PTHR33841:SF4">
    <property type="entry name" value="RESTRICTION MODIFICATION SYSTEM DNA SPECIFICITY DOMAIN"/>
    <property type="match status" value="1"/>
</dbReference>
<dbReference type="Proteomes" id="UP000001901">
    <property type="component" value="Chromosome"/>
</dbReference>
<evidence type="ECO:0000259" key="4">
    <source>
        <dbReference type="Pfam" id="PF02384"/>
    </source>
</evidence>
<dbReference type="Pfam" id="PF02384">
    <property type="entry name" value="N6_Mtase"/>
    <property type="match status" value="1"/>
</dbReference>
<dbReference type="InterPro" id="IPR002052">
    <property type="entry name" value="DNA_methylase_N6_adenine_CS"/>
</dbReference>
<dbReference type="eggNOG" id="arCOG02636">
    <property type="taxonomic scope" value="Archaea"/>
</dbReference>
<evidence type="ECO:0000313" key="6">
    <source>
        <dbReference type="Proteomes" id="UP000001901"/>
    </source>
</evidence>
<reference evidence="5 6" key="1">
    <citation type="journal article" date="2010" name="Stand. Genomic Sci.">
        <title>Complete genome sequence of Archaeoglobus profundus type strain (AV18).</title>
        <authorList>
            <person name="von Jan M."/>
            <person name="Lapidus A."/>
            <person name="Del Rio T.G."/>
            <person name="Copeland A."/>
            <person name="Tice H."/>
            <person name="Cheng J.F."/>
            <person name="Lucas S."/>
            <person name="Chen F."/>
            <person name="Nolan M."/>
            <person name="Goodwin L."/>
            <person name="Han C."/>
            <person name="Pitluck S."/>
            <person name="Liolios K."/>
            <person name="Ivanova N."/>
            <person name="Mavromatis K."/>
            <person name="Ovchinnikova G."/>
            <person name="Chertkov O."/>
            <person name="Pati A."/>
            <person name="Chen A."/>
            <person name="Palaniappan K."/>
            <person name="Land M."/>
            <person name="Hauser L."/>
            <person name="Chang Y.J."/>
            <person name="Jeffries C.D."/>
            <person name="Saunders E."/>
            <person name="Brettin T."/>
            <person name="Detter J.C."/>
            <person name="Chain P."/>
            <person name="Eichinger K."/>
            <person name="Huber H."/>
            <person name="Spring S."/>
            <person name="Rohde M."/>
            <person name="Goker M."/>
            <person name="Wirth R."/>
            <person name="Woyke T."/>
            <person name="Bristow J."/>
            <person name="Eisen J.A."/>
            <person name="Markowitz V."/>
            <person name="Hugenholtz P."/>
            <person name="Kyrpides N.C."/>
            <person name="Klenk H.P."/>
        </authorList>
    </citation>
    <scope>NUCLEOTIDE SEQUENCE [LARGE SCALE GENOMIC DNA]</scope>
    <source>
        <strain evidence="6">DSM 5631 / JCM 9629 / NBRC 100127 / Av18</strain>
    </source>
</reference>
<dbReference type="SUPFAM" id="SSF53335">
    <property type="entry name" value="S-adenosyl-L-methionine-dependent methyltransferases"/>
    <property type="match status" value="1"/>
</dbReference>
<keyword evidence="2" id="KW-0808">Transferase</keyword>
<dbReference type="InterPro" id="IPR050953">
    <property type="entry name" value="N4_N6_ade-DNA_methylase"/>
</dbReference>
<dbReference type="GO" id="GO:0009007">
    <property type="term" value="F:site-specific DNA-methyltransferase (adenine-specific) activity"/>
    <property type="evidence" value="ECO:0007669"/>
    <property type="project" value="UniProtKB-EC"/>
</dbReference>
<keyword evidence="3" id="KW-0680">Restriction system</keyword>
<evidence type="ECO:0000256" key="2">
    <source>
        <dbReference type="ARBA" id="ARBA00022679"/>
    </source>
</evidence>
<dbReference type="PRINTS" id="PR00507">
    <property type="entry name" value="N12N6MTFRASE"/>
</dbReference>
<dbReference type="EMBL" id="CP001857">
    <property type="protein sequence ID" value="ADB57634.1"/>
    <property type="molecule type" value="Genomic_DNA"/>
</dbReference>
<organism evidence="5 6">
    <name type="scientific">Archaeoglobus profundus (strain DSM 5631 / JCM 9629 / NBRC 100127 / Av18)</name>
    <dbReference type="NCBI Taxonomy" id="572546"/>
    <lineage>
        <taxon>Archaea</taxon>
        <taxon>Methanobacteriati</taxon>
        <taxon>Methanobacteriota</taxon>
        <taxon>Archaeoglobi</taxon>
        <taxon>Archaeoglobales</taxon>
        <taxon>Archaeoglobaceae</taxon>
        <taxon>Archaeoglobus</taxon>
    </lineage>
</organism>
<dbReference type="STRING" id="572546.Arcpr_0569"/>
<sequence>MRYVFENRLNVLLSELLNELGVISYSEQLGRRVRRDIVVYHQGLRIILEGSYNREDAERDAKRRIEQLLADLAIAIHYPRIPDATDKELKERLKSIRFYAKVIVPVDISGTLYEFLWQKRVIAKPVEDWIEVNLNLLANLIRESAQFIISEEHVKQVENKVDSFINDWVQLLVNHPHSNTIARNLYDVLLKLYGFSIGDPQRIKEVIFAQSGLALLLSAVYYESVRYAHDLKSLFELSEKTDAQSALRRAIVEILKINYQPIFNTALAILDCLPPMHRKFEHLIDLATEIASKRSLLRRDIAGKIYHKIVGDWSLRKGLATFYTQIPAAYLLLHLAKPTLSRICDFACGSGTLLTAAYSAARTQYGLSLLEQGVDKDPREIDEEFHKAFIKSCYGIDVLKYATQVTAINLALHSPETPLDEFNIYTLPLGLREKNGMVSLGSLEFARTAVRLDQILYGEKATKIGLTKEEEKLIKLEPFKFIVMNPPFTRATGRGGREGGGLFGFIADETARERVRSDYDRLRDDIRNQLLKIGTRCLYGTDLRFLLEEREYRSIGQAGEGLLFLYLAYKMLEDNGKICFVLPKSLLSGVSWFLARTLLASEFHTEYIIVSYDSEGGYNFSESTSLSELLLVAKKTKEHSDDEKTKFVLLLKKPRTSIEAIALANQIDRGEEYVEAGNAQAFVISVDRKTLLKYIDNWGRFVFLPNTYLIKEILDILRGVIRVGNIKIEIPITKLNNLISSIGIDRHQFHDHFQRVLRQIPGSMPAVYGGGEEVRGKMVISPNAYVKPKTQRARTIFREKAGRLLLPDRIRVNTAHVISMLSDTPVLSNIFYAVRLRDEDENKLKALCLWFNTTWGILTVLANREETEGAFISLKMSHWKTIPALDVDNLPEDRLKELANVYDQFGEANFKRLHEQSYSPIHCLIDV</sequence>
<dbReference type="PaxDb" id="572546-Arcpr_0569"/>
<dbReference type="GO" id="GO:0008170">
    <property type="term" value="F:N-methyltransferase activity"/>
    <property type="evidence" value="ECO:0007669"/>
    <property type="project" value="InterPro"/>
</dbReference>
<name>D2RH59_ARCPA</name>
<evidence type="ECO:0000256" key="3">
    <source>
        <dbReference type="ARBA" id="ARBA00022747"/>
    </source>
</evidence>
<dbReference type="InterPro" id="IPR029063">
    <property type="entry name" value="SAM-dependent_MTases_sf"/>
</dbReference>
<dbReference type="OrthoDB" id="45790at2157"/>
<evidence type="ECO:0000313" key="5">
    <source>
        <dbReference type="EMBL" id="ADB57634.1"/>
    </source>
</evidence>
<dbReference type="GO" id="GO:0003677">
    <property type="term" value="F:DNA binding"/>
    <property type="evidence" value="ECO:0007669"/>
    <property type="project" value="InterPro"/>
</dbReference>
<dbReference type="eggNOG" id="arCOG02632">
    <property type="taxonomic scope" value="Archaea"/>
</dbReference>
<keyword evidence="6" id="KW-1185">Reference proteome</keyword>
<gene>
    <name evidence="5" type="ordered locus">Arcpr_0569</name>
</gene>
<evidence type="ECO:0000256" key="1">
    <source>
        <dbReference type="ARBA" id="ARBA00022603"/>
    </source>
</evidence>
<dbReference type="GO" id="GO:0032259">
    <property type="term" value="P:methylation"/>
    <property type="evidence" value="ECO:0007669"/>
    <property type="project" value="UniProtKB-KW"/>
</dbReference>
<dbReference type="KEGG" id="apo:Arcpr_0569"/>
<dbReference type="InterPro" id="IPR003356">
    <property type="entry name" value="DNA_methylase_A-5"/>
</dbReference>
<dbReference type="PROSITE" id="PS00092">
    <property type="entry name" value="N6_MTASE"/>
    <property type="match status" value="1"/>
</dbReference>
<dbReference type="GeneID" id="8739228"/>
<proteinExistence type="predicted"/>
<feature type="domain" description="DNA methylase adenine-specific" evidence="4">
    <location>
        <begin position="299"/>
        <end position="418"/>
    </location>
</feature>